<dbReference type="CDD" id="cd00130">
    <property type="entry name" value="PAS"/>
    <property type="match status" value="1"/>
</dbReference>
<dbReference type="SUPFAM" id="SSF55073">
    <property type="entry name" value="Nucleotide cyclase"/>
    <property type="match status" value="1"/>
</dbReference>
<dbReference type="Gene3D" id="3.20.20.450">
    <property type="entry name" value="EAL domain"/>
    <property type="match status" value="1"/>
</dbReference>
<evidence type="ECO:0000259" key="1">
    <source>
        <dbReference type="PROSITE" id="PS50112"/>
    </source>
</evidence>
<dbReference type="Proteomes" id="UP000707356">
    <property type="component" value="Unassembled WGS sequence"/>
</dbReference>
<evidence type="ECO:0000313" key="6">
    <source>
        <dbReference type="Proteomes" id="UP000707356"/>
    </source>
</evidence>
<dbReference type="SMART" id="SM00052">
    <property type="entry name" value="EAL"/>
    <property type="match status" value="1"/>
</dbReference>
<feature type="domain" description="EAL" evidence="3">
    <location>
        <begin position="461"/>
        <end position="716"/>
    </location>
</feature>
<organism evidence="5 6">
    <name type="scientific">Pegethrix bostrychoides GSE-TBD4-15B</name>
    <dbReference type="NCBI Taxonomy" id="2839662"/>
    <lineage>
        <taxon>Bacteria</taxon>
        <taxon>Bacillati</taxon>
        <taxon>Cyanobacteriota</taxon>
        <taxon>Cyanophyceae</taxon>
        <taxon>Oculatellales</taxon>
        <taxon>Oculatellaceae</taxon>
        <taxon>Pegethrix</taxon>
    </lineage>
</organism>
<dbReference type="PANTHER" id="PTHR44757:SF2">
    <property type="entry name" value="BIOFILM ARCHITECTURE MAINTENANCE PROTEIN MBAA"/>
    <property type="match status" value="1"/>
</dbReference>
<dbReference type="SMART" id="SM00267">
    <property type="entry name" value="GGDEF"/>
    <property type="match status" value="1"/>
</dbReference>
<dbReference type="SUPFAM" id="SSF55785">
    <property type="entry name" value="PYP-like sensor domain (PAS domain)"/>
    <property type="match status" value="1"/>
</dbReference>
<dbReference type="PROSITE" id="PS50883">
    <property type="entry name" value="EAL"/>
    <property type="match status" value="1"/>
</dbReference>
<dbReference type="InterPro" id="IPR013655">
    <property type="entry name" value="PAS_fold_3"/>
</dbReference>
<comment type="caution">
    <text evidence="5">The sequence shown here is derived from an EMBL/GenBank/DDBJ whole genome shotgun (WGS) entry which is preliminary data.</text>
</comment>
<dbReference type="InterPro" id="IPR035919">
    <property type="entry name" value="EAL_sf"/>
</dbReference>
<dbReference type="FunFam" id="3.20.20.450:FF:000001">
    <property type="entry name" value="Cyclic di-GMP phosphodiesterase yahA"/>
    <property type="match status" value="1"/>
</dbReference>
<dbReference type="InterPro" id="IPR001610">
    <property type="entry name" value="PAC"/>
</dbReference>
<protein>
    <submittedName>
        <fullName evidence="5">EAL domain-containing protein</fullName>
    </submittedName>
</protein>
<dbReference type="PROSITE" id="PS50112">
    <property type="entry name" value="PAS"/>
    <property type="match status" value="1"/>
</dbReference>
<dbReference type="SMART" id="SM00091">
    <property type="entry name" value="PAS"/>
    <property type="match status" value="1"/>
</dbReference>
<dbReference type="AlphaFoldDB" id="A0A951PDN1"/>
<evidence type="ECO:0000259" key="4">
    <source>
        <dbReference type="PROSITE" id="PS50887"/>
    </source>
</evidence>
<dbReference type="Pfam" id="PF08447">
    <property type="entry name" value="PAS_3"/>
    <property type="match status" value="1"/>
</dbReference>
<reference evidence="5" key="1">
    <citation type="submission" date="2021-05" db="EMBL/GenBank/DDBJ databases">
        <authorList>
            <person name="Pietrasiak N."/>
            <person name="Ward R."/>
            <person name="Stajich J.E."/>
            <person name="Kurbessoian T."/>
        </authorList>
    </citation>
    <scope>NUCLEOTIDE SEQUENCE</scope>
    <source>
        <strain evidence="5">GSE-TBD4-15B</strain>
    </source>
</reference>
<dbReference type="NCBIfam" id="TIGR00254">
    <property type="entry name" value="GGDEF"/>
    <property type="match status" value="1"/>
</dbReference>
<dbReference type="InterPro" id="IPR035965">
    <property type="entry name" value="PAS-like_dom_sf"/>
</dbReference>
<dbReference type="Gene3D" id="3.30.450.20">
    <property type="entry name" value="PAS domain"/>
    <property type="match status" value="1"/>
</dbReference>
<dbReference type="InterPro" id="IPR001633">
    <property type="entry name" value="EAL_dom"/>
</dbReference>
<dbReference type="InterPro" id="IPR000014">
    <property type="entry name" value="PAS"/>
</dbReference>
<feature type="domain" description="PAC" evidence="2">
    <location>
        <begin position="234"/>
        <end position="286"/>
    </location>
</feature>
<dbReference type="InterPro" id="IPR052155">
    <property type="entry name" value="Biofilm_reg_signaling"/>
</dbReference>
<evidence type="ECO:0000259" key="2">
    <source>
        <dbReference type="PROSITE" id="PS50113"/>
    </source>
</evidence>
<dbReference type="InterPro" id="IPR000160">
    <property type="entry name" value="GGDEF_dom"/>
</dbReference>
<accession>A0A951PDN1</accession>
<dbReference type="NCBIfam" id="TIGR00229">
    <property type="entry name" value="sensory_box"/>
    <property type="match status" value="1"/>
</dbReference>
<dbReference type="Pfam" id="PF00990">
    <property type="entry name" value="GGDEF"/>
    <property type="match status" value="1"/>
</dbReference>
<gene>
    <name evidence="5" type="ORF">KME07_17605</name>
</gene>
<dbReference type="Pfam" id="PF00563">
    <property type="entry name" value="EAL"/>
    <property type="match status" value="1"/>
</dbReference>
<dbReference type="SUPFAM" id="SSF141868">
    <property type="entry name" value="EAL domain-like"/>
    <property type="match status" value="1"/>
</dbReference>
<dbReference type="PROSITE" id="PS50887">
    <property type="entry name" value="GGDEF"/>
    <property type="match status" value="1"/>
</dbReference>
<dbReference type="PANTHER" id="PTHR44757">
    <property type="entry name" value="DIGUANYLATE CYCLASE DGCP"/>
    <property type="match status" value="1"/>
</dbReference>
<dbReference type="SMART" id="SM00086">
    <property type="entry name" value="PAC"/>
    <property type="match status" value="1"/>
</dbReference>
<dbReference type="Gene3D" id="3.30.70.270">
    <property type="match status" value="1"/>
</dbReference>
<feature type="domain" description="PAS" evidence="1">
    <location>
        <begin position="158"/>
        <end position="230"/>
    </location>
</feature>
<dbReference type="InterPro" id="IPR000700">
    <property type="entry name" value="PAS-assoc_C"/>
</dbReference>
<dbReference type="PROSITE" id="PS50113">
    <property type="entry name" value="PAC"/>
    <property type="match status" value="1"/>
</dbReference>
<evidence type="ECO:0000259" key="3">
    <source>
        <dbReference type="PROSITE" id="PS50883"/>
    </source>
</evidence>
<dbReference type="InterPro" id="IPR043128">
    <property type="entry name" value="Rev_trsase/Diguanyl_cyclase"/>
</dbReference>
<feature type="domain" description="GGDEF" evidence="4">
    <location>
        <begin position="319"/>
        <end position="452"/>
    </location>
</feature>
<sequence length="732" mass="81594">MCNFSARILLVEPAANSLSLLPLLNPILSEFPGEPLAQPVIQQVASLEAAAIALEQAPYDICLIDGCLVQQDNFLLLPESLLSQSTALILVSASEQVCPLSGLSLLGVDCLSRSALSPAVLAQAILRAVERSQLLSSLSQTEREKQQLALAFAELQQREQRYELALQGSTDGIWDWDLGSGSLFFSPQWKATLGYGEAEIGTQPEEWFERIHPEDLYWVKRDLTAHLDGISSRFESEHRILHQDGEYRWVLSRAQVSRNALGEAVRLVGIQTDVSGLKHVEAKIVHDAHYDLLTGLPNRVLLMERLCHAGEMSSRRSDYIFAVLFIDLDRFKMINDSLGHAIGDQLLCEISTRLADCLRPHDTVARLGGDEFVILLEDVKSQDNVMLVAERIMQALAAPFNLEGREIFTSASIGITFSSSGFNRPEDLLRDADLAMYGAKTKGRGRYAVFHPKMHSSAVALLEMENDLRRAVERDELQLYYQPIISLRSNQLVGFEALIRWQHPQQGLISPARFVPIAEETGLIIPIGSWILRQACLQMRQWQQQFPDWPGLTVNVNLSSKQFSPHLAEQVEQILSETGLEPHYLKLEITESVLMSHAESAIATLSQLKQLGIQLAIDDFGTGYSSLSYLHRLPIDTLKVDRSFIQRVDSDGEQLAIVRTIITLAWNLGMEVVAEGVETLKQLAQLRSLRCEYAQGYLFSQPLAVESIGALLNQAPDHSQFKSVGKQRSSAR</sequence>
<dbReference type="CDD" id="cd01948">
    <property type="entry name" value="EAL"/>
    <property type="match status" value="1"/>
</dbReference>
<dbReference type="EMBL" id="JAHHHV010000074">
    <property type="protein sequence ID" value="MBW4467245.1"/>
    <property type="molecule type" value="Genomic_DNA"/>
</dbReference>
<name>A0A951PDN1_9CYAN</name>
<reference evidence="5" key="2">
    <citation type="journal article" date="2022" name="Microbiol. Resour. Announc.">
        <title>Metagenome Sequencing to Explore Phylogenomics of Terrestrial Cyanobacteria.</title>
        <authorList>
            <person name="Ward R.D."/>
            <person name="Stajich J.E."/>
            <person name="Johansen J.R."/>
            <person name="Huntemann M."/>
            <person name="Clum A."/>
            <person name="Foster B."/>
            <person name="Foster B."/>
            <person name="Roux S."/>
            <person name="Palaniappan K."/>
            <person name="Varghese N."/>
            <person name="Mukherjee S."/>
            <person name="Reddy T.B.K."/>
            <person name="Daum C."/>
            <person name="Copeland A."/>
            <person name="Chen I.A."/>
            <person name="Ivanova N.N."/>
            <person name="Kyrpides N.C."/>
            <person name="Shapiro N."/>
            <person name="Eloe-Fadrosh E.A."/>
            <person name="Pietrasiak N."/>
        </authorList>
    </citation>
    <scope>NUCLEOTIDE SEQUENCE</scope>
    <source>
        <strain evidence="5">GSE-TBD4-15B</strain>
    </source>
</reference>
<proteinExistence type="predicted"/>
<evidence type="ECO:0000313" key="5">
    <source>
        <dbReference type="EMBL" id="MBW4467245.1"/>
    </source>
</evidence>
<dbReference type="InterPro" id="IPR029787">
    <property type="entry name" value="Nucleotide_cyclase"/>
</dbReference>
<dbReference type="CDD" id="cd01949">
    <property type="entry name" value="GGDEF"/>
    <property type="match status" value="1"/>
</dbReference>